<evidence type="ECO:0000313" key="1">
    <source>
        <dbReference type="EMBL" id="CAI4020835.1"/>
    </source>
</evidence>
<dbReference type="AlphaFoldDB" id="A0A9P1GTP2"/>
<protein>
    <submittedName>
        <fullName evidence="1">Uncharacterized protein</fullName>
    </submittedName>
</protein>
<gene>
    <name evidence="1" type="ORF">C1SCF055_LOCUS45218</name>
</gene>
<feature type="non-terminal residue" evidence="1">
    <location>
        <position position="143"/>
    </location>
</feature>
<dbReference type="EMBL" id="CAMXCT020006836">
    <property type="protein sequence ID" value="CAL1174210.1"/>
    <property type="molecule type" value="Genomic_DNA"/>
</dbReference>
<proteinExistence type="predicted"/>
<organism evidence="1">
    <name type="scientific">Cladocopium goreaui</name>
    <dbReference type="NCBI Taxonomy" id="2562237"/>
    <lineage>
        <taxon>Eukaryota</taxon>
        <taxon>Sar</taxon>
        <taxon>Alveolata</taxon>
        <taxon>Dinophyceae</taxon>
        <taxon>Suessiales</taxon>
        <taxon>Symbiodiniaceae</taxon>
        <taxon>Cladocopium</taxon>
    </lineage>
</organism>
<accession>A0A9P1GTP2</accession>
<reference evidence="2" key="2">
    <citation type="submission" date="2024-04" db="EMBL/GenBank/DDBJ databases">
        <authorList>
            <person name="Chen Y."/>
            <person name="Shah S."/>
            <person name="Dougan E. K."/>
            <person name="Thang M."/>
            <person name="Chan C."/>
        </authorList>
    </citation>
    <scope>NUCLEOTIDE SEQUENCE [LARGE SCALE GENOMIC DNA]</scope>
</reference>
<sequence>MFEYSSSHSSGAGKFESYDWISRHMETYAPKIFRTRSDHRTPSASCFKFRRTFTQISPDFELCSGSDRKRFCRRYRWGLPTARLFHILDQIQHAVSATMRLLLKRFSLPMMARTLKRPRAFVLLRFPQITSALPLTATRTNYS</sequence>
<feature type="non-terminal residue" evidence="1">
    <location>
        <position position="1"/>
    </location>
</feature>
<evidence type="ECO:0000313" key="2">
    <source>
        <dbReference type="EMBL" id="CAL1174210.1"/>
    </source>
</evidence>
<reference evidence="1" key="1">
    <citation type="submission" date="2022-10" db="EMBL/GenBank/DDBJ databases">
        <authorList>
            <person name="Chen Y."/>
            <person name="Dougan E. K."/>
            <person name="Chan C."/>
            <person name="Rhodes N."/>
            <person name="Thang M."/>
        </authorList>
    </citation>
    <scope>NUCLEOTIDE SEQUENCE</scope>
</reference>
<name>A0A9P1GTP2_9DINO</name>
<dbReference type="EMBL" id="CAMXCT010006836">
    <property type="protein sequence ID" value="CAI4020835.1"/>
    <property type="molecule type" value="Genomic_DNA"/>
</dbReference>
<comment type="caution">
    <text evidence="1">The sequence shown here is derived from an EMBL/GenBank/DDBJ whole genome shotgun (WGS) entry which is preliminary data.</text>
</comment>